<dbReference type="InterPro" id="IPR003735">
    <property type="entry name" value="Metal_Tscrpt_repr"/>
</dbReference>
<name>A0A0G1UNF2_9BACT</name>
<dbReference type="CDD" id="cd10151">
    <property type="entry name" value="TthCsoR-like_DUF156"/>
    <property type="match status" value="1"/>
</dbReference>
<dbReference type="InterPro" id="IPR038390">
    <property type="entry name" value="Metal_Tscrpt_repr_sf"/>
</dbReference>
<evidence type="ECO:0000313" key="2">
    <source>
        <dbReference type="Proteomes" id="UP000034661"/>
    </source>
</evidence>
<dbReference type="PANTHER" id="PTHR33677">
    <property type="entry name" value="TRANSCRIPTIONAL REPRESSOR FRMR-RELATED"/>
    <property type="match status" value="1"/>
</dbReference>
<evidence type="ECO:0000313" key="1">
    <source>
        <dbReference type="EMBL" id="KKU95669.1"/>
    </source>
</evidence>
<dbReference type="Proteomes" id="UP000034661">
    <property type="component" value="Unassembled WGS sequence"/>
</dbReference>
<dbReference type="GO" id="GO:0003677">
    <property type="term" value="F:DNA binding"/>
    <property type="evidence" value="ECO:0007669"/>
    <property type="project" value="InterPro"/>
</dbReference>
<dbReference type="Gene3D" id="1.20.58.1000">
    <property type="entry name" value="Metal-sensitive repressor, helix protomer"/>
    <property type="match status" value="1"/>
</dbReference>
<dbReference type="AlphaFoldDB" id="A0A0G1UNF2"/>
<sequence>MSCIVRKHTGVDKPEEFLYDIYIPYRGIEYMPKGIPRDQSIQHTILHRMKIARGHLDRVVNMVESGHYCIDVIHQSLAVQSALKSIDQLVLKNHMETCVADAIKQGRKNEVIEEVMKVMEKR</sequence>
<dbReference type="GO" id="GO:0045892">
    <property type="term" value="P:negative regulation of DNA-templated transcription"/>
    <property type="evidence" value="ECO:0007669"/>
    <property type="project" value="UniProtKB-ARBA"/>
</dbReference>
<dbReference type="EMBL" id="LCPJ01000011">
    <property type="protein sequence ID" value="KKU95669.1"/>
    <property type="molecule type" value="Genomic_DNA"/>
</dbReference>
<reference evidence="1 2" key="1">
    <citation type="journal article" date="2015" name="Nature">
        <title>rRNA introns, odd ribosomes, and small enigmatic genomes across a large radiation of phyla.</title>
        <authorList>
            <person name="Brown C.T."/>
            <person name="Hug L.A."/>
            <person name="Thomas B.C."/>
            <person name="Sharon I."/>
            <person name="Castelle C.J."/>
            <person name="Singh A."/>
            <person name="Wilkins M.J."/>
            <person name="Williams K.H."/>
            <person name="Banfield J.F."/>
        </authorList>
    </citation>
    <scope>NUCLEOTIDE SEQUENCE [LARGE SCALE GENOMIC DNA]</scope>
</reference>
<dbReference type="GO" id="GO:0046872">
    <property type="term" value="F:metal ion binding"/>
    <property type="evidence" value="ECO:0007669"/>
    <property type="project" value="InterPro"/>
</dbReference>
<protein>
    <submittedName>
        <fullName evidence="1">Copper-sensing transcriptional repressor CsoR (Copper-sensitive operonrepressor)</fullName>
    </submittedName>
</protein>
<comment type="caution">
    <text evidence="1">The sequence shown here is derived from an EMBL/GenBank/DDBJ whole genome shotgun (WGS) entry which is preliminary data.</text>
</comment>
<accession>A0A0G1UNF2</accession>
<gene>
    <name evidence="1" type="ORF">UY27_C0011G0005</name>
</gene>
<organism evidence="1 2">
    <name type="scientific">Candidatus Gottesmanbacteria bacterium GW2011_GWA1_48_13</name>
    <dbReference type="NCBI Taxonomy" id="1618439"/>
    <lineage>
        <taxon>Bacteria</taxon>
        <taxon>Candidatus Gottesmaniibacteriota</taxon>
    </lineage>
</organism>
<proteinExistence type="predicted"/>
<dbReference type="Pfam" id="PF02583">
    <property type="entry name" value="Trns_repr_metal"/>
    <property type="match status" value="1"/>
</dbReference>